<dbReference type="Pfam" id="PF02518">
    <property type="entry name" value="HATPase_c"/>
    <property type="match status" value="1"/>
</dbReference>
<dbReference type="InterPro" id="IPR003594">
    <property type="entry name" value="HATPase_dom"/>
</dbReference>
<dbReference type="InterPro" id="IPR004358">
    <property type="entry name" value="Sig_transdc_His_kin-like_C"/>
</dbReference>
<dbReference type="EMBL" id="JACOMF010000052">
    <property type="protein sequence ID" value="MBC4018374.1"/>
    <property type="molecule type" value="Genomic_DNA"/>
</dbReference>
<dbReference type="PANTHER" id="PTHR41523">
    <property type="entry name" value="TWO-COMPONENT SYSTEM SENSOR PROTEIN"/>
    <property type="match status" value="1"/>
</dbReference>
<dbReference type="Pfam" id="PF07568">
    <property type="entry name" value="HisKA_2"/>
    <property type="match status" value="1"/>
</dbReference>
<dbReference type="InterPro" id="IPR029016">
    <property type="entry name" value="GAF-like_dom_sf"/>
</dbReference>
<organism evidence="9 10">
    <name type="scientific">Siccirubricoccus deserti</name>
    <dbReference type="NCBI Taxonomy" id="2013562"/>
    <lineage>
        <taxon>Bacteria</taxon>
        <taxon>Pseudomonadati</taxon>
        <taxon>Pseudomonadota</taxon>
        <taxon>Alphaproteobacteria</taxon>
        <taxon>Acetobacterales</taxon>
        <taxon>Roseomonadaceae</taxon>
        <taxon>Siccirubricoccus</taxon>
    </lineage>
</organism>
<evidence type="ECO:0000313" key="10">
    <source>
        <dbReference type="Proteomes" id="UP000600101"/>
    </source>
</evidence>
<evidence type="ECO:0000256" key="7">
    <source>
        <dbReference type="ARBA" id="ARBA00022840"/>
    </source>
</evidence>
<dbReference type="PRINTS" id="PR00344">
    <property type="entry name" value="BCTRLSENSOR"/>
</dbReference>
<dbReference type="GO" id="GO:0005524">
    <property type="term" value="F:ATP binding"/>
    <property type="evidence" value="ECO:0007669"/>
    <property type="project" value="UniProtKB-KW"/>
</dbReference>
<evidence type="ECO:0000256" key="3">
    <source>
        <dbReference type="ARBA" id="ARBA00022553"/>
    </source>
</evidence>
<sequence length="399" mass="42373">MAEELRRLRLHQRILRDFGQIALEGLEIGPLLQRAVAQAARATGVGHTKVMRYRAEQGDLLIEAGVGWKPGVVGIARFGTDLDSPSGRALQTGQAVLIDDIRGHPEFRLHPVIADHGIVSLLNVPVTFGNMIWGVLEADSELPGHFSEADAEFLETLAALLAGALQRLTAVQTAEVAAAEIAVRAERRAVLLRELQHRAKNNLALVAAMLARTRRAAITEQNARAAEWMGQLMQQVTAIALAQDRLSAVEGGGLGDGTTTDLAGYLRALLGSLGLSLGGRVVVEAELDACALPFDRAVAVGLVVNELVTNAAKYAYPEGGEGGIVRVVLRCDPSKAEAALTVSDEGRGMDPQVVEAAQRAGGGQGSDLLRHLARQLGGEIERGTPERGTSVTLRFPYVV</sequence>
<dbReference type="Gene3D" id="3.30.565.10">
    <property type="entry name" value="Histidine kinase-like ATPase, C-terminal domain"/>
    <property type="match status" value="1"/>
</dbReference>
<dbReference type="RefSeq" id="WP_186773127.1">
    <property type="nucleotide sequence ID" value="NZ_JACOMF010000052.1"/>
</dbReference>
<protein>
    <recommendedName>
        <fullName evidence="2">histidine kinase</fullName>
        <ecNumber evidence="2">2.7.13.3</ecNumber>
    </recommendedName>
</protein>
<dbReference type="PROSITE" id="PS50109">
    <property type="entry name" value="HIS_KIN"/>
    <property type="match status" value="1"/>
</dbReference>
<accession>A0A9X0R285</accession>
<proteinExistence type="predicted"/>
<dbReference type="Pfam" id="PF01590">
    <property type="entry name" value="GAF"/>
    <property type="match status" value="1"/>
</dbReference>
<dbReference type="SUPFAM" id="SSF55874">
    <property type="entry name" value="ATPase domain of HSP90 chaperone/DNA topoisomerase II/histidine kinase"/>
    <property type="match status" value="1"/>
</dbReference>
<gene>
    <name evidence="9" type="ORF">H7965_24105</name>
</gene>
<reference evidence="9" key="1">
    <citation type="submission" date="2020-08" db="EMBL/GenBank/DDBJ databases">
        <authorList>
            <person name="Hu Y."/>
            <person name="Nguyen S.V."/>
            <person name="Li F."/>
            <person name="Fanning S."/>
        </authorList>
    </citation>
    <scope>NUCLEOTIDE SEQUENCE</scope>
    <source>
        <strain evidence="9">SYSU D8009</strain>
    </source>
</reference>
<comment type="catalytic activity">
    <reaction evidence="1">
        <text>ATP + protein L-histidine = ADP + protein N-phospho-L-histidine.</text>
        <dbReference type="EC" id="2.7.13.3"/>
    </reaction>
</comment>
<dbReference type="EC" id="2.7.13.3" evidence="2"/>
<evidence type="ECO:0000256" key="1">
    <source>
        <dbReference type="ARBA" id="ARBA00000085"/>
    </source>
</evidence>
<dbReference type="InterPro" id="IPR036890">
    <property type="entry name" value="HATPase_C_sf"/>
</dbReference>
<dbReference type="GO" id="GO:0004673">
    <property type="term" value="F:protein histidine kinase activity"/>
    <property type="evidence" value="ECO:0007669"/>
    <property type="project" value="UniProtKB-EC"/>
</dbReference>
<dbReference type="PANTHER" id="PTHR41523:SF7">
    <property type="entry name" value="HISTIDINE KINASE"/>
    <property type="match status" value="1"/>
</dbReference>
<keyword evidence="5" id="KW-0547">Nucleotide-binding</keyword>
<dbReference type="InterPro" id="IPR005467">
    <property type="entry name" value="His_kinase_dom"/>
</dbReference>
<evidence type="ECO:0000256" key="2">
    <source>
        <dbReference type="ARBA" id="ARBA00012438"/>
    </source>
</evidence>
<comment type="caution">
    <text evidence="9">The sequence shown here is derived from an EMBL/GenBank/DDBJ whole genome shotgun (WGS) entry which is preliminary data.</text>
</comment>
<keyword evidence="4" id="KW-0808">Transferase</keyword>
<keyword evidence="3" id="KW-0597">Phosphoprotein</keyword>
<keyword evidence="7" id="KW-0067">ATP-binding</keyword>
<dbReference type="AlphaFoldDB" id="A0A9X0R285"/>
<dbReference type="SMART" id="SM00065">
    <property type="entry name" value="GAF"/>
    <property type="match status" value="1"/>
</dbReference>
<keyword evidence="10" id="KW-1185">Reference proteome</keyword>
<dbReference type="InterPro" id="IPR011495">
    <property type="entry name" value="Sig_transdc_His_kin_sub2_dim/P"/>
</dbReference>
<evidence type="ECO:0000259" key="8">
    <source>
        <dbReference type="PROSITE" id="PS50109"/>
    </source>
</evidence>
<name>A0A9X0R285_9PROT</name>
<dbReference type="SMART" id="SM00387">
    <property type="entry name" value="HATPase_c"/>
    <property type="match status" value="1"/>
</dbReference>
<dbReference type="Gene3D" id="3.30.450.40">
    <property type="match status" value="1"/>
</dbReference>
<dbReference type="SUPFAM" id="SSF55781">
    <property type="entry name" value="GAF domain-like"/>
    <property type="match status" value="1"/>
</dbReference>
<evidence type="ECO:0000256" key="6">
    <source>
        <dbReference type="ARBA" id="ARBA00022777"/>
    </source>
</evidence>
<dbReference type="InterPro" id="IPR003018">
    <property type="entry name" value="GAF"/>
</dbReference>
<evidence type="ECO:0000256" key="4">
    <source>
        <dbReference type="ARBA" id="ARBA00022679"/>
    </source>
</evidence>
<keyword evidence="6" id="KW-0418">Kinase</keyword>
<feature type="domain" description="Histidine kinase" evidence="8">
    <location>
        <begin position="303"/>
        <end position="399"/>
    </location>
</feature>
<evidence type="ECO:0000313" key="9">
    <source>
        <dbReference type="EMBL" id="MBC4018374.1"/>
    </source>
</evidence>
<dbReference type="Proteomes" id="UP000600101">
    <property type="component" value="Unassembled WGS sequence"/>
</dbReference>
<evidence type="ECO:0000256" key="5">
    <source>
        <dbReference type="ARBA" id="ARBA00022741"/>
    </source>
</evidence>